<dbReference type="RefSeq" id="WP_254024966.1">
    <property type="nucleotide sequence ID" value="NZ_CAKXZS010000014.1"/>
</dbReference>
<comment type="caution">
    <text evidence="2">The sequence shown here is derived from an EMBL/GenBank/DDBJ whole genome shotgun (WGS) entry which is preliminary data.</text>
</comment>
<dbReference type="EMBL" id="CAKXZS010000014">
    <property type="protein sequence ID" value="CAH2399202.1"/>
    <property type="molecule type" value="Genomic_DNA"/>
</dbReference>
<gene>
    <name evidence="2" type="ORF">MES4922_210148</name>
</gene>
<reference evidence="2" key="1">
    <citation type="submission" date="2022-03" db="EMBL/GenBank/DDBJ databases">
        <authorList>
            <person name="Brunel B."/>
        </authorList>
    </citation>
    <scope>NUCLEOTIDE SEQUENCE</scope>
    <source>
        <strain evidence="2">STM4922sample</strain>
    </source>
</reference>
<name>A0ABM9DRB0_9HYPH</name>
<evidence type="ECO:0000313" key="2">
    <source>
        <dbReference type="EMBL" id="CAH2399202.1"/>
    </source>
</evidence>
<keyword evidence="3" id="KW-1185">Reference proteome</keyword>
<feature type="compositionally biased region" description="Basic and acidic residues" evidence="1">
    <location>
        <begin position="122"/>
        <end position="131"/>
    </location>
</feature>
<accession>A0ABM9DRB0</accession>
<protein>
    <submittedName>
        <fullName evidence="2">Uncharacterized protein</fullName>
    </submittedName>
</protein>
<evidence type="ECO:0000313" key="3">
    <source>
        <dbReference type="Proteomes" id="UP001152604"/>
    </source>
</evidence>
<proteinExistence type="predicted"/>
<evidence type="ECO:0000256" key="1">
    <source>
        <dbReference type="SAM" id="MobiDB-lite"/>
    </source>
</evidence>
<sequence>MTEPKRGRGRPAFKPTPAMRRTVERMVSCGDVKDTIARAIGCSIPTLELYFDEELKNGWAKKRQELLNWMFNGAKKGNATLIKRLEEMTRISGAAADFDARQEKAGAGASPQQPATRVAKPGKKEVQREEAFTAGVNSEWGEDLAPLPGTKPN</sequence>
<feature type="region of interest" description="Disordered" evidence="1">
    <location>
        <begin position="102"/>
        <end position="153"/>
    </location>
</feature>
<organism evidence="2 3">
    <name type="scientific">Mesorhizobium ventifaucium</name>
    <dbReference type="NCBI Taxonomy" id="666020"/>
    <lineage>
        <taxon>Bacteria</taxon>
        <taxon>Pseudomonadati</taxon>
        <taxon>Pseudomonadota</taxon>
        <taxon>Alphaproteobacteria</taxon>
        <taxon>Hyphomicrobiales</taxon>
        <taxon>Phyllobacteriaceae</taxon>
        <taxon>Mesorhizobium</taxon>
    </lineage>
</organism>
<dbReference type="Proteomes" id="UP001152604">
    <property type="component" value="Unassembled WGS sequence"/>
</dbReference>